<dbReference type="InterPro" id="IPR036291">
    <property type="entry name" value="NAD(P)-bd_dom_sf"/>
</dbReference>
<evidence type="ECO:0000256" key="2">
    <source>
        <dbReference type="ARBA" id="ARBA00023002"/>
    </source>
</evidence>
<dbReference type="GO" id="GO:0016616">
    <property type="term" value="F:oxidoreductase activity, acting on the CH-OH group of donors, NAD or NADP as acceptor"/>
    <property type="evidence" value="ECO:0007669"/>
    <property type="project" value="TreeGrafter"/>
</dbReference>
<name>A0A084SPR2_9BACT</name>
<dbReference type="EMBL" id="JPMI01000212">
    <property type="protein sequence ID" value="KFA90447.1"/>
    <property type="molecule type" value="Genomic_DNA"/>
</dbReference>
<dbReference type="InterPro" id="IPR002347">
    <property type="entry name" value="SDR_fam"/>
</dbReference>
<evidence type="ECO:0000256" key="1">
    <source>
        <dbReference type="ARBA" id="ARBA00006484"/>
    </source>
</evidence>
<dbReference type="InterPro" id="IPR057326">
    <property type="entry name" value="KR_dom"/>
</dbReference>
<comment type="caution">
    <text evidence="5">The sequence shown here is derived from an EMBL/GenBank/DDBJ whole genome shotgun (WGS) entry which is preliminary data.</text>
</comment>
<dbReference type="RefSeq" id="WP_043402307.1">
    <property type="nucleotide sequence ID" value="NZ_JPMI01000212.1"/>
</dbReference>
<dbReference type="PANTHER" id="PTHR24322">
    <property type="entry name" value="PKSB"/>
    <property type="match status" value="1"/>
</dbReference>
<dbReference type="Proteomes" id="UP000028547">
    <property type="component" value="Unassembled WGS sequence"/>
</dbReference>
<gene>
    <name evidence="5" type="ORF">Q664_28410</name>
</gene>
<accession>A0A084SPR2</accession>
<dbReference type="CDD" id="cd05233">
    <property type="entry name" value="SDR_c"/>
    <property type="match status" value="1"/>
</dbReference>
<sequence length="281" mass="30054">MKTVQGKVAAITGAGSGIGRATAKLLAQKGCHVAISDVNEQGLAETEALCRRSGVKVLSARVDVARRAEVEAWAAQVARELGGVHIIINNAGVALGATIEDMRYEDFEWLMNINFWGVVHGTKAFLPHLKAAGDGHIVNISSVFGLIGVPTQGAYNAAKFAVKGFTEALSQELEVEGLPIGVTSVHPGGIKTNIARNARFTARKGWVDEQANSDFEKAFATSPEVAAENILQAILKNRRRQLIGTDAVVIDLVQRALPTLYQTLLVAGARLRRQKLLNKDG</sequence>
<dbReference type="Gene3D" id="3.40.50.720">
    <property type="entry name" value="NAD(P)-binding Rossmann-like Domain"/>
    <property type="match status" value="1"/>
</dbReference>
<keyword evidence="2" id="KW-0560">Oxidoreductase</keyword>
<evidence type="ECO:0000256" key="3">
    <source>
        <dbReference type="RuleBase" id="RU000363"/>
    </source>
</evidence>
<reference evidence="5 6" key="1">
    <citation type="submission" date="2014-07" db="EMBL/GenBank/DDBJ databases">
        <title>Draft Genome Sequence of Gephyronic Acid Producer, Cystobacter violaceus Strain Cb vi76.</title>
        <authorList>
            <person name="Stevens D.C."/>
            <person name="Young J."/>
            <person name="Carmichael R."/>
            <person name="Tan J."/>
            <person name="Taylor R.E."/>
        </authorList>
    </citation>
    <scope>NUCLEOTIDE SEQUENCE [LARGE SCALE GENOMIC DNA]</scope>
    <source>
        <strain evidence="5 6">Cb vi76</strain>
    </source>
</reference>
<dbReference type="SUPFAM" id="SSF51735">
    <property type="entry name" value="NAD(P)-binding Rossmann-fold domains"/>
    <property type="match status" value="1"/>
</dbReference>
<dbReference type="SMART" id="SM00822">
    <property type="entry name" value="PKS_KR"/>
    <property type="match status" value="1"/>
</dbReference>
<dbReference type="Pfam" id="PF00106">
    <property type="entry name" value="adh_short"/>
    <property type="match status" value="1"/>
</dbReference>
<feature type="domain" description="Ketoreductase" evidence="4">
    <location>
        <begin position="7"/>
        <end position="193"/>
    </location>
</feature>
<dbReference type="PRINTS" id="PR00080">
    <property type="entry name" value="SDRFAMILY"/>
</dbReference>
<dbReference type="PROSITE" id="PS00061">
    <property type="entry name" value="ADH_SHORT"/>
    <property type="match status" value="1"/>
</dbReference>
<dbReference type="InterPro" id="IPR020904">
    <property type="entry name" value="Sc_DH/Rdtase_CS"/>
</dbReference>
<dbReference type="PANTHER" id="PTHR24322:SF736">
    <property type="entry name" value="RETINOL DEHYDROGENASE 10"/>
    <property type="match status" value="1"/>
</dbReference>
<dbReference type="FunFam" id="3.40.50.720:FF:000084">
    <property type="entry name" value="Short-chain dehydrogenase reductase"/>
    <property type="match status" value="1"/>
</dbReference>
<evidence type="ECO:0000259" key="4">
    <source>
        <dbReference type="SMART" id="SM00822"/>
    </source>
</evidence>
<dbReference type="AlphaFoldDB" id="A0A084SPR2"/>
<evidence type="ECO:0000313" key="6">
    <source>
        <dbReference type="Proteomes" id="UP000028547"/>
    </source>
</evidence>
<protein>
    <submittedName>
        <fullName evidence="5">Acetoin dehydrogenase</fullName>
    </submittedName>
</protein>
<proteinExistence type="inferred from homology"/>
<comment type="similarity">
    <text evidence="1 3">Belongs to the short-chain dehydrogenases/reductases (SDR) family.</text>
</comment>
<dbReference type="PRINTS" id="PR00081">
    <property type="entry name" value="GDHRDH"/>
</dbReference>
<evidence type="ECO:0000313" key="5">
    <source>
        <dbReference type="EMBL" id="KFA90447.1"/>
    </source>
</evidence>
<organism evidence="5 6">
    <name type="scientific">Archangium violaceum Cb vi76</name>
    <dbReference type="NCBI Taxonomy" id="1406225"/>
    <lineage>
        <taxon>Bacteria</taxon>
        <taxon>Pseudomonadati</taxon>
        <taxon>Myxococcota</taxon>
        <taxon>Myxococcia</taxon>
        <taxon>Myxococcales</taxon>
        <taxon>Cystobacterineae</taxon>
        <taxon>Archangiaceae</taxon>
        <taxon>Archangium</taxon>
    </lineage>
</organism>